<accession>A0A2S0UMZ0</accession>
<organism evidence="2 3">
    <name type="scientific">Paragemmobacter aquarius</name>
    <dbReference type="NCBI Taxonomy" id="2169400"/>
    <lineage>
        <taxon>Bacteria</taxon>
        <taxon>Pseudomonadati</taxon>
        <taxon>Pseudomonadota</taxon>
        <taxon>Alphaproteobacteria</taxon>
        <taxon>Rhodobacterales</taxon>
        <taxon>Paracoccaceae</taxon>
        <taxon>Paragemmobacter</taxon>
    </lineage>
</organism>
<dbReference type="Proteomes" id="UP000244496">
    <property type="component" value="Chromosome"/>
</dbReference>
<evidence type="ECO:0000313" key="3">
    <source>
        <dbReference type="Proteomes" id="UP000244496"/>
    </source>
</evidence>
<dbReference type="OrthoDB" id="7726774at2"/>
<name>A0A2S0UMZ0_9RHOB</name>
<dbReference type="EMBL" id="CP028918">
    <property type="protein sequence ID" value="AWB49176.1"/>
    <property type="molecule type" value="Genomic_DNA"/>
</dbReference>
<dbReference type="AlphaFoldDB" id="A0A2S0UMZ0"/>
<dbReference type="KEGG" id="geh:HYN69_12265"/>
<feature type="region of interest" description="Disordered" evidence="1">
    <location>
        <begin position="1"/>
        <end position="59"/>
    </location>
</feature>
<keyword evidence="3" id="KW-1185">Reference proteome</keyword>
<evidence type="ECO:0000256" key="1">
    <source>
        <dbReference type="SAM" id="MobiDB-lite"/>
    </source>
</evidence>
<dbReference type="RefSeq" id="WP_108435993.1">
    <property type="nucleotide sequence ID" value="NZ_CP028918.1"/>
</dbReference>
<sequence length="59" mass="6210">MNAEPEDTSTGKPPRVTAKSSRDARLKAALKANMARRKAQARAKGDQGGAVRDGEDKSG</sequence>
<evidence type="ECO:0000313" key="2">
    <source>
        <dbReference type="EMBL" id="AWB49176.1"/>
    </source>
</evidence>
<reference evidence="2 3" key="1">
    <citation type="submission" date="2018-04" db="EMBL/GenBank/DDBJ databases">
        <title>Genome sequencing of Gemmobacter.</title>
        <authorList>
            <person name="Yi H."/>
            <person name="Baek M.-G."/>
        </authorList>
    </citation>
    <scope>NUCLEOTIDE SEQUENCE [LARGE SCALE GENOMIC DNA]</scope>
    <source>
        <strain evidence="2 3">HYN0069</strain>
    </source>
</reference>
<protein>
    <submittedName>
        <fullName evidence="2">Uncharacterized protein</fullName>
    </submittedName>
</protein>
<gene>
    <name evidence="2" type="ORF">HYN69_12265</name>
</gene>
<proteinExistence type="predicted"/>